<accession>B9BNU7</accession>
<dbReference type="AlphaFoldDB" id="B9BNU7"/>
<reference evidence="1 2" key="1">
    <citation type="journal article" date="2012" name="J. Bacteriol.">
        <title>Draft Genome Sequence Determination for Cystic Fibrosis and Chronic Granulomatous Disease Burkholderia multivorans Isolates.</title>
        <authorList>
            <person name="Varga J.J."/>
            <person name="Losada L."/>
            <person name="Zelazny A.M."/>
            <person name="Brinkac L."/>
            <person name="Harkins D."/>
            <person name="Radune D."/>
            <person name="Hostetler J."/>
            <person name="Sampaio E.P."/>
            <person name="Ronning C.M."/>
            <person name="Nierman W.C."/>
            <person name="Greenberg D.E."/>
            <person name="Holland S.M."/>
            <person name="Goldberg J.B."/>
        </authorList>
    </citation>
    <scope>NUCLEOTIDE SEQUENCE [LARGE SCALE GENOMIC DNA]</scope>
    <source>
        <strain evidence="1 2">CGD2</strain>
    </source>
</reference>
<dbReference type="Proteomes" id="UP000004535">
    <property type="component" value="Unassembled WGS sequence"/>
</dbReference>
<evidence type="ECO:0000313" key="1">
    <source>
        <dbReference type="EMBL" id="EEE07265.1"/>
    </source>
</evidence>
<evidence type="ECO:0000313" key="2">
    <source>
        <dbReference type="Proteomes" id="UP000004535"/>
    </source>
</evidence>
<dbReference type="EMBL" id="ACFC01000004">
    <property type="protein sequence ID" value="EEE07265.1"/>
    <property type="molecule type" value="Genomic_DNA"/>
</dbReference>
<proteinExistence type="predicted"/>
<protein>
    <submittedName>
        <fullName evidence="1">Uncharacterized protein</fullName>
    </submittedName>
</protein>
<name>B9BNU7_9BURK</name>
<gene>
    <name evidence="1" type="ORF">BURMUCGD2_6367</name>
</gene>
<sequence length="46" mass="5226">MHARCARMLAGCFTRVRAVARTGYFLSEPHSVTQGSDRLHRHLSIE</sequence>
<organism evidence="1 2">
    <name type="scientific">Burkholderia multivorans CGD2</name>
    <dbReference type="NCBI Taxonomy" id="513052"/>
    <lineage>
        <taxon>Bacteria</taxon>
        <taxon>Pseudomonadati</taxon>
        <taxon>Pseudomonadota</taxon>
        <taxon>Betaproteobacteria</taxon>
        <taxon>Burkholderiales</taxon>
        <taxon>Burkholderiaceae</taxon>
        <taxon>Burkholderia</taxon>
        <taxon>Burkholderia cepacia complex</taxon>
    </lineage>
</organism>
<comment type="caution">
    <text evidence="1">The sequence shown here is derived from an EMBL/GenBank/DDBJ whole genome shotgun (WGS) entry which is preliminary data.</text>
</comment>